<evidence type="ECO:0000256" key="1">
    <source>
        <dbReference type="SAM" id="MobiDB-lite"/>
    </source>
</evidence>
<sequence>MPHSTPLSSCTRRRLADPCNKPKNSHNWRTWRCDQFNHKRALINAGAPRPIISCFLDWGPRISPNGVILPPKPTRDDLTNRAPPLPRDGHPFLGPVEQEFTPFKNQLDSLAGPQRSKVSYPCQRASRGPVARGHRTTGNKSCPYQYCQSCCLAYGLGACLKHVRPLAPSVTQRPASETATHVPTPSTSALPHPPPQALQPSARAQPAPAPRIHQWAQSVNSLGHRLGIETVSAIQIDRRERYKAVDIGRANKYDERKVVTIHLWLDALEYKVISAHMEQWPKARLEESPLLMQACTRKFGATWNRAICFWDEKIDNWVGKHCHGQPPAEVNPYIQHETMVSFPHRYPANKNEIIVKSPNLDPWTPGLPQSNIKAFAINSSHDPLPKTTLDFLEDADNTDDVDVVVVNGKGSKSHPIEPEVTKEPEVTVTKEPTPTPTPTPVNTFDPNSLDNEDDHTHNVIAFDREDSELPHFDPMYHSPKGADRPLDLIADSQQTASPVLTDPSTTNPTTTTHPNTVKKKGWPSSSLLITDLLSWYRDCEIRAATLAWKDTYGSEWVFARSTVHRYKNWINEVTYRCFSAEYTNFPLANVGDAREVFKKEFKSVL</sequence>
<dbReference type="Proteomes" id="UP000001072">
    <property type="component" value="Unassembled WGS sequence"/>
</dbReference>
<feature type="region of interest" description="Disordered" evidence="1">
    <location>
        <begin position="114"/>
        <end position="137"/>
    </location>
</feature>
<gene>
    <name evidence="2" type="ORF">MELLADRAFT_96200</name>
</gene>
<evidence type="ECO:0000313" key="2">
    <source>
        <dbReference type="EMBL" id="EGF98063.1"/>
    </source>
</evidence>
<dbReference type="AlphaFoldDB" id="F4SBB5"/>
<dbReference type="RefSeq" id="XP_007418665.1">
    <property type="nucleotide sequence ID" value="XM_007418603.1"/>
</dbReference>
<feature type="compositionally biased region" description="Polar residues" evidence="1">
    <location>
        <begin position="170"/>
        <end position="187"/>
    </location>
</feature>
<feature type="compositionally biased region" description="Polar residues" evidence="1">
    <location>
        <begin position="1"/>
        <end position="10"/>
    </location>
</feature>
<feature type="compositionally biased region" description="Basic and acidic residues" evidence="1">
    <location>
        <begin position="414"/>
        <end position="425"/>
    </location>
</feature>
<reference evidence="3" key="1">
    <citation type="journal article" date="2011" name="Proc. Natl. Acad. Sci. U.S.A.">
        <title>Obligate biotrophy features unraveled by the genomic analysis of rust fungi.</title>
        <authorList>
            <person name="Duplessis S."/>
            <person name="Cuomo C.A."/>
            <person name="Lin Y.-C."/>
            <person name="Aerts A."/>
            <person name="Tisserant E."/>
            <person name="Veneault-Fourrey C."/>
            <person name="Joly D.L."/>
            <person name="Hacquard S."/>
            <person name="Amselem J."/>
            <person name="Cantarel B.L."/>
            <person name="Chiu R."/>
            <person name="Coutinho P.M."/>
            <person name="Feau N."/>
            <person name="Field M."/>
            <person name="Frey P."/>
            <person name="Gelhaye E."/>
            <person name="Goldberg J."/>
            <person name="Grabherr M.G."/>
            <person name="Kodira C.D."/>
            <person name="Kohler A."/>
            <person name="Kuees U."/>
            <person name="Lindquist E.A."/>
            <person name="Lucas S.M."/>
            <person name="Mago R."/>
            <person name="Mauceli E."/>
            <person name="Morin E."/>
            <person name="Murat C."/>
            <person name="Pangilinan J.L."/>
            <person name="Park R."/>
            <person name="Pearson M."/>
            <person name="Quesneville H."/>
            <person name="Rouhier N."/>
            <person name="Sakthikumar S."/>
            <person name="Salamov A.A."/>
            <person name="Schmutz J."/>
            <person name="Selles B."/>
            <person name="Shapiro H."/>
            <person name="Tanguay P."/>
            <person name="Tuskan G.A."/>
            <person name="Henrissat B."/>
            <person name="Van de Peer Y."/>
            <person name="Rouze P."/>
            <person name="Ellis J.G."/>
            <person name="Dodds P.N."/>
            <person name="Schein J.E."/>
            <person name="Zhong S."/>
            <person name="Hamelin R.C."/>
            <person name="Grigoriev I.V."/>
            <person name="Szabo L.J."/>
            <person name="Martin F."/>
        </authorList>
    </citation>
    <scope>NUCLEOTIDE SEQUENCE [LARGE SCALE GENOMIC DNA]</scope>
    <source>
        <strain evidence="3">98AG31 / pathotype 3-4-7</strain>
    </source>
</reference>
<feature type="region of interest" description="Disordered" evidence="1">
    <location>
        <begin position="497"/>
        <end position="518"/>
    </location>
</feature>
<dbReference type="GeneID" id="18937510"/>
<feature type="region of interest" description="Disordered" evidence="1">
    <location>
        <begin position="170"/>
        <end position="210"/>
    </location>
</feature>
<name>F4SBB5_MELLP</name>
<dbReference type="InParanoid" id="F4SBB5"/>
<protein>
    <submittedName>
        <fullName evidence="2">Uncharacterized protein</fullName>
    </submittedName>
</protein>
<organism evidence="3">
    <name type="scientific">Melampsora larici-populina (strain 98AG31 / pathotype 3-4-7)</name>
    <name type="common">Poplar leaf rust fungus</name>
    <dbReference type="NCBI Taxonomy" id="747676"/>
    <lineage>
        <taxon>Eukaryota</taxon>
        <taxon>Fungi</taxon>
        <taxon>Dikarya</taxon>
        <taxon>Basidiomycota</taxon>
        <taxon>Pucciniomycotina</taxon>
        <taxon>Pucciniomycetes</taxon>
        <taxon>Pucciniales</taxon>
        <taxon>Melampsoraceae</taxon>
        <taxon>Melampsora</taxon>
    </lineage>
</organism>
<feature type="region of interest" description="Disordered" evidence="1">
    <location>
        <begin position="1"/>
        <end position="25"/>
    </location>
</feature>
<keyword evidence="3" id="KW-1185">Reference proteome</keyword>
<dbReference type="HOGENOM" id="CLU_015424_0_0_1"/>
<dbReference type="EMBL" id="GL883186">
    <property type="protein sequence ID" value="EGF98063.1"/>
    <property type="molecule type" value="Genomic_DNA"/>
</dbReference>
<dbReference type="VEuPathDB" id="FungiDB:MELLADRAFT_96200"/>
<accession>F4SBB5</accession>
<feature type="region of interest" description="Disordered" evidence="1">
    <location>
        <begin position="408"/>
        <end position="441"/>
    </location>
</feature>
<feature type="compositionally biased region" description="Low complexity" evidence="1">
    <location>
        <begin position="501"/>
        <end position="515"/>
    </location>
</feature>
<evidence type="ECO:0000313" key="3">
    <source>
        <dbReference type="Proteomes" id="UP000001072"/>
    </source>
</evidence>
<dbReference type="KEGG" id="mlr:MELLADRAFT_96200"/>
<proteinExistence type="predicted"/>